<dbReference type="Gene3D" id="3.40.120.10">
    <property type="entry name" value="Alpha-D-Glucose-1,6-Bisphosphate, subunit A, domain 3"/>
    <property type="match status" value="3"/>
</dbReference>
<evidence type="ECO:0000313" key="12">
    <source>
        <dbReference type="Proteomes" id="UP000307217"/>
    </source>
</evidence>
<evidence type="ECO:0000259" key="10">
    <source>
        <dbReference type="Pfam" id="PF02879"/>
    </source>
</evidence>
<reference evidence="11 12" key="1">
    <citation type="submission" date="2018-01" db="EMBL/GenBank/DDBJ databases">
        <authorList>
            <person name="Paulsen S."/>
            <person name="Gram L.K."/>
        </authorList>
    </citation>
    <scope>NUCLEOTIDE SEQUENCE [LARGE SCALE GENOMIC DNA]</scope>
    <source>
        <strain evidence="11 12">S3790</strain>
    </source>
</reference>
<feature type="domain" description="Alpha-D-phosphohexomutase alpha/beta/alpha" evidence="10">
    <location>
        <begin position="183"/>
        <end position="266"/>
    </location>
</feature>
<evidence type="ECO:0000256" key="6">
    <source>
        <dbReference type="ARBA" id="ARBA00023235"/>
    </source>
</evidence>
<dbReference type="SUPFAM" id="SSF55957">
    <property type="entry name" value="Phosphoglucomutase, C-terminal domain"/>
    <property type="match status" value="1"/>
</dbReference>
<dbReference type="GO" id="GO:0006048">
    <property type="term" value="P:UDP-N-acetylglucosamine biosynthetic process"/>
    <property type="evidence" value="ECO:0007669"/>
    <property type="project" value="TreeGrafter"/>
</dbReference>
<evidence type="ECO:0000256" key="3">
    <source>
        <dbReference type="ARBA" id="ARBA00022553"/>
    </source>
</evidence>
<dbReference type="OrthoDB" id="9803322at2"/>
<reference evidence="12" key="2">
    <citation type="submission" date="2019-06" db="EMBL/GenBank/DDBJ databases">
        <title>Co-occurence of chitin degradation, pigmentation and bioactivity in marine Pseudoalteromonas.</title>
        <authorList>
            <person name="Sonnenschein E.C."/>
            <person name="Bech P.K."/>
        </authorList>
    </citation>
    <scope>NUCLEOTIDE SEQUENCE [LARGE SCALE GENOMIC DNA]</scope>
    <source>
        <strain evidence="12">S3790</strain>
    </source>
</reference>
<dbReference type="InterPro" id="IPR016055">
    <property type="entry name" value="A-D-PHexomutase_a/b/a-I/II/III"/>
</dbReference>
<feature type="domain" description="Alpha-D-phosphohexomutase C-terminal" evidence="8">
    <location>
        <begin position="479"/>
        <end position="532"/>
    </location>
</feature>
<evidence type="ECO:0000256" key="1">
    <source>
        <dbReference type="ARBA" id="ARBA00001946"/>
    </source>
</evidence>
<comment type="caution">
    <text evidence="11">The sequence shown here is derived from an EMBL/GenBank/DDBJ whole genome shotgun (WGS) entry which is preliminary data.</text>
</comment>
<dbReference type="RefSeq" id="WP_138589911.1">
    <property type="nucleotide sequence ID" value="NZ_PNBX01000008.1"/>
</dbReference>
<dbReference type="GO" id="GO:0009252">
    <property type="term" value="P:peptidoglycan biosynthetic process"/>
    <property type="evidence" value="ECO:0007669"/>
    <property type="project" value="TreeGrafter"/>
</dbReference>
<protein>
    <submittedName>
        <fullName evidence="11">Phosphomannomutase</fullName>
    </submittedName>
</protein>
<dbReference type="Pfam" id="PF02879">
    <property type="entry name" value="PGM_PMM_II"/>
    <property type="match status" value="1"/>
</dbReference>
<dbReference type="GO" id="GO:0004615">
    <property type="term" value="F:phosphomannomutase activity"/>
    <property type="evidence" value="ECO:0007669"/>
    <property type="project" value="TreeGrafter"/>
</dbReference>
<dbReference type="Pfam" id="PF00408">
    <property type="entry name" value="PGM_PMM_IV"/>
    <property type="match status" value="1"/>
</dbReference>
<evidence type="ECO:0000256" key="2">
    <source>
        <dbReference type="ARBA" id="ARBA00010231"/>
    </source>
</evidence>
<dbReference type="Pfam" id="PF02878">
    <property type="entry name" value="PGM_PMM_I"/>
    <property type="match status" value="1"/>
</dbReference>
<keyword evidence="6" id="KW-0413">Isomerase</keyword>
<dbReference type="InterPro" id="IPR050060">
    <property type="entry name" value="Phosphoglucosamine_mutase"/>
</dbReference>
<evidence type="ECO:0000256" key="5">
    <source>
        <dbReference type="ARBA" id="ARBA00022842"/>
    </source>
</evidence>
<keyword evidence="3" id="KW-0597">Phosphoprotein</keyword>
<dbReference type="GO" id="GO:0000287">
    <property type="term" value="F:magnesium ion binding"/>
    <property type="evidence" value="ECO:0007669"/>
    <property type="project" value="InterPro"/>
</dbReference>
<gene>
    <name evidence="11" type="ORF">CWC19_02965</name>
</gene>
<evidence type="ECO:0000313" key="11">
    <source>
        <dbReference type="EMBL" id="TMO69970.1"/>
    </source>
</evidence>
<evidence type="ECO:0000259" key="8">
    <source>
        <dbReference type="Pfam" id="PF00408"/>
    </source>
</evidence>
<dbReference type="CDD" id="cd03088">
    <property type="entry name" value="ManB"/>
    <property type="match status" value="1"/>
</dbReference>
<dbReference type="GO" id="GO:0005975">
    <property type="term" value="P:carbohydrate metabolic process"/>
    <property type="evidence" value="ECO:0007669"/>
    <property type="project" value="InterPro"/>
</dbReference>
<name>A0A5S3VDC7_9GAMM</name>
<comment type="similarity">
    <text evidence="2 7">Belongs to the phosphohexose mutase family.</text>
</comment>
<proteinExistence type="inferred from homology"/>
<accession>A0A5S3VDC7</accession>
<dbReference type="SUPFAM" id="SSF53738">
    <property type="entry name" value="Phosphoglucomutase, first 3 domains"/>
    <property type="match status" value="2"/>
</dbReference>
<dbReference type="InterPro" id="IPR005843">
    <property type="entry name" value="A-D-PHexomutase_C"/>
</dbReference>
<dbReference type="EMBL" id="PNBX01000008">
    <property type="protein sequence ID" value="TMO69970.1"/>
    <property type="molecule type" value="Genomic_DNA"/>
</dbReference>
<evidence type="ECO:0000259" key="9">
    <source>
        <dbReference type="Pfam" id="PF02878"/>
    </source>
</evidence>
<dbReference type="Gene3D" id="3.30.310.50">
    <property type="entry name" value="Alpha-D-phosphohexomutase, C-terminal domain"/>
    <property type="match status" value="1"/>
</dbReference>
<sequence>MLASAEVIKKSTVVFGTSGARGLVSKLTPNVCGAFTANFITVMRESFEFDRLAIGIDNRPSSYEMAQACAQMCAQLNIRVIYCGVIPTPALAYSAMQDKTPAIMVTGSHIPFDRNGLKFYRPDGEITKQDELSIVTRNHLFEPVTRLPELTTNKIAIERYILRYTCLFEGESSDSAKPDSLILTGKRIGIYEHSSAGRDIYRQIFKQLGATVISLGRSNEFVPIDTEAVSADDTRRALDWVNEYELDALFSTDGDGDRPLLADEQGEWLRGDILGLLCAKTLNIDALAVPINCNTAIELSGAFNHVIRTKIGSPYVIEVFNGIGKDEANKSLNTDSLSEAQSASSALHCRQGTLEGAVCNKKGTTQAHVAGFEANGGFLLGSTLYYNGKQLQALPTRDALLPALIVLADATAKRLPLSALVAALPKRYTSSDRLQNIPALLSPPLLEDAKQNPQAFLNKLGINMLEHANTSLDDEVNSAELNSIKTNTLDGLRMYLNNDEYVHIRPSGNAPELRCYVEASSKQRAQDLLSSVIKSLKKTLSP</sequence>
<dbReference type="AlphaFoldDB" id="A0A5S3VDC7"/>
<comment type="cofactor">
    <cofactor evidence="1">
        <name>Mg(2+)</name>
        <dbReference type="ChEBI" id="CHEBI:18420"/>
    </cofactor>
</comment>
<dbReference type="Proteomes" id="UP000307217">
    <property type="component" value="Unassembled WGS sequence"/>
</dbReference>
<evidence type="ECO:0000256" key="7">
    <source>
        <dbReference type="RuleBase" id="RU004326"/>
    </source>
</evidence>
<keyword evidence="4 7" id="KW-0479">Metal-binding</keyword>
<dbReference type="PANTHER" id="PTHR42946">
    <property type="entry name" value="PHOSPHOHEXOSE MUTASE"/>
    <property type="match status" value="1"/>
</dbReference>
<keyword evidence="5 7" id="KW-0460">Magnesium</keyword>
<dbReference type="PROSITE" id="PS00710">
    <property type="entry name" value="PGM_PMM"/>
    <property type="match status" value="1"/>
</dbReference>
<dbReference type="GO" id="GO:0008966">
    <property type="term" value="F:phosphoglucosamine mutase activity"/>
    <property type="evidence" value="ECO:0007669"/>
    <property type="project" value="TreeGrafter"/>
</dbReference>
<dbReference type="InterPro" id="IPR005844">
    <property type="entry name" value="A-D-PHexomutase_a/b/a-I"/>
</dbReference>
<evidence type="ECO:0000256" key="4">
    <source>
        <dbReference type="ARBA" id="ARBA00022723"/>
    </source>
</evidence>
<feature type="domain" description="Alpha-D-phosphohexomutase alpha/beta/alpha" evidence="9">
    <location>
        <begin position="14"/>
        <end position="134"/>
    </location>
</feature>
<dbReference type="InterPro" id="IPR036900">
    <property type="entry name" value="A-D-PHexomutase_C_sf"/>
</dbReference>
<organism evidence="11 12">
    <name type="scientific">Pseudoalteromonas aurantia</name>
    <dbReference type="NCBI Taxonomy" id="43654"/>
    <lineage>
        <taxon>Bacteria</taxon>
        <taxon>Pseudomonadati</taxon>
        <taxon>Pseudomonadota</taxon>
        <taxon>Gammaproteobacteria</taxon>
        <taxon>Alteromonadales</taxon>
        <taxon>Pseudoalteromonadaceae</taxon>
        <taxon>Pseudoalteromonas</taxon>
    </lineage>
</organism>
<dbReference type="GO" id="GO:0005829">
    <property type="term" value="C:cytosol"/>
    <property type="evidence" value="ECO:0007669"/>
    <property type="project" value="TreeGrafter"/>
</dbReference>
<dbReference type="InterPro" id="IPR005845">
    <property type="entry name" value="A-D-PHexomutase_a/b/a-II"/>
</dbReference>
<dbReference type="InterPro" id="IPR016066">
    <property type="entry name" value="A-D-PHexomutase_CS"/>
</dbReference>
<dbReference type="PANTHER" id="PTHR42946:SF1">
    <property type="entry name" value="PHOSPHOGLUCOMUTASE (ALPHA-D-GLUCOSE-1,6-BISPHOSPHATE-DEPENDENT)"/>
    <property type="match status" value="1"/>
</dbReference>